<evidence type="ECO:0000259" key="2">
    <source>
        <dbReference type="Pfam" id="PF01425"/>
    </source>
</evidence>
<dbReference type="PANTHER" id="PTHR11895">
    <property type="entry name" value="TRANSAMIDASE"/>
    <property type="match status" value="1"/>
</dbReference>
<dbReference type="GO" id="GO:0016787">
    <property type="term" value="F:hydrolase activity"/>
    <property type="evidence" value="ECO:0007669"/>
    <property type="project" value="UniProtKB-KW"/>
</dbReference>
<dbReference type="SUPFAM" id="SSF75304">
    <property type="entry name" value="Amidase signature (AS) enzymes"/>
    <property type="match status" value="1"/>
</dbReference>
<keyword evidence="3" id="KW-0378">Hydrolase</keyword>
<evidence type="ECO:0000256" key="1">
    <source>
        <dbReference type="ARBA" id="ARBA00009199"/>
    </source>
</evidence>
<dbReference type="PROSITE" id="PS00571">
    <property type="entry name" value="AMIDASES"/>
    <property type="match status" value="1"/>
</dbReference>
<comment type="similarity">
    <text evidence="1">Belongs to the amidase family.</text>
</comment>
<sequence>MSDIAYLDATAQKQLIDKREISPYELTEHYIERIEELNPELNAVVHTMFDEALEQAKRYKPNSSLFGGLPFLIKDLNNIKGHPTTSGSKLMDGFTAGEDDVFVKRYREAGMSFLGKTNTPEFGFLPTTEPDHLGATKNPWALDRSAGGSSGGAAAAVASGMAPFAHASDGGGSIRIPASACGLFGYKPSRGQVPYGMYMNNFGVNHALTKSVRDSAGLLDIIKGPGPGESYPPLPARTPLLPNIVQDPGRLKIAVDPDWKGRVSISEEAREAVSHAVLLLESLGHEIEYQPLPFDFEAFANHFITSWIAGGSLLIKHMAGLVDVQPTKENLESISYHVYNLGSQLSASDYEEARVMLMRESQKIHSFHQQYDILLTPVLNGLPAVLDTFSNGNDAPKDMLYNFTDICSFTPIANVTGQPAMSVPLYWTEKGLPVGVQFTGRLGEDDLMFRLAAQLENAQAWQSHYDNLNRY</sequence>
<dbReference type="Pfam" id="PF01425">
    <property type="entry name" value="Amidase"/>
    <property type="match status" value="1"/>
</dbReference>
<comment type="caution">
    <text evidence="3">The sequence shown here is derived from an EMBL/GenBank/DDBJ whole genome shotgun (WGS) entry which is preliminary data.</text>
</comment>
<name>A0ABQ1PGE6_9BACI</name>
<reference evidence="4" key="1">
    <citation type="journal article" date="2019" name="Int. J. Syst. Evol. Microbiol.">
        <title>The Global Catalogue of Microorganisms (GCM) 10K type strain sequencing project: providing services to taxonomists for standard genome sequencing and annotation.</title>
        <authorList>
            <consortium name="The Broad Institute Genomics Platform"/>
            <consortium name="The Broad Institute Genome Sequencing Center for Infectious Disease"/>
            <person name="Wu L."/>
            <person name="Ma J."/>
        </authorList>
    </citation>
    <scope>NUCLEOTIDE SEQUENCE [LARGE SCALE GENOMIC DNA]</scope>
    <source>
        <strain evidence="4">CCM 7282</strain>
    </source>
</reference>
<dbReference type="Gene3D" id="3.90.1300.10">
    <property type="entry name" value="Amidase signature (AS) domain"/>
    <property type="match status" value="1"/>
</dbReference>
<dbReference type="InterPro" id="IPR020556">
    <property type="entry name" value="Amidase_CS"/>
</dbReference>
<organism evidence="3 4">
    <name type="scientific">Thalassobacillus devorans</name>
    <dbReference type="NCBI Taxonomy" id="279813"/>
    <lineage>
        <taxon>Bacteria</taxon>
        <taxon>Bacillati</taxon>
        <taxon>Bacillota</taxon>
        <taxon>Bacilli</taxon>
        <taxon>Bacillales</taxon>
        <taxon>Bacillaceae</taxon>
        <taxon>Thalassobacillus</taxon>
    </lineage>
</organism>
<dbReference type="InterPro" id="IPR036928">
    <property type="entry name" value="AS_sf"/>
</dbReference>
<dbReference type="PANTHER" id="PTHR11895:SF7">
    <property type="entry name" value="GLUTAMYL-TRNA(GLN) AMIDOTRANSFERASE SUBUNIT A, MITOCHONDRIAL"/>
    <property type="match status" value="1"/>
</dbReference>
<dbReference type="InterPro" id="IPR000120">
    <property type="entry name" value="Amidase"/>
</dbReference>
<evidence type="ECO:0000313" key="3">
    <source>
        <dbReference type="EMBL" id="GGC96728.1"/>
    </source>
</evidence>
<dbReference type="InterPro" id="IPR023631">
    <property type="entry name" value="Amidase_dom"/>
</dbReference>
<feature type="domain" description="Amidase" evidence="2">
    <location>
        <begin position="25"/>
        <end position="447"/>
    </location>
</feature>
<dbReference type="Proteomes" id="UP000619534">
    <property type="component" value="Unassembled WGS sequence"/>
</dbReference>
<dbReference type="EMBL" id="BMCJ01000005">
    <property type="protein sequence ID" value="GGC96728.1"/>
    <property type="molecule type" value="Genomic_DNA"/>
</dbReference>
<keyword evidence="4" id="KW-1185">Reference proteome</keyword>
<protein>
    <submittedName>
        <fullName evidence="3">6-aminohexanoate-cyclic-dimer hydrolase</fullName>
    </submittedName>
</protein>
<dbReference type="RefSeq" id="WP_062442892.1">
    <property type="nucleotide sequence ID" value="NZ_BMCJ01000005.1"/>
</dbReference>
<proteinExistence type="inferred from homology"/>
<accession>A0ABQ1PGE6</accession>
<gene>
    <name evidence="3" type="ORF">GCM10007216_29370</name>
</gene>
<evidence type="ECO:0000313" key="4">
    <source>
        <dbReference type="Proteomes" id="UP000619534"/>
    </source>
</evidence>